<gene>
    <name evidence="1" type="ORF">D7294_16975</name>
</gene>
<protein>
    <submittedName>
        <fullName evidence="1">Uncharacterized protein</fullName>
    </submittedName>
</protein>
<dbReference type="RefSeq" id="WP_120680570.1">
    <property type="nucleotide sequence ID" value="NZ_RBAL01000009.1"/>
</dbReference>
<keyword evidence="2" id="KW-1185">Reference proteome</keyword>
<accession>A0A3A9YXJ4</accession>
<evidence type="ECO:0000313" key="1">
    <source>
        <dbReference type="EMBL" id="RKN40781.1"/>
    </source>
</evidence>
<reference evidence="1 2" key="1">
    <citation type="journal article" date="2014" name="Int. J. Syst. Evol. Microbiol.">
        <title>Streptomyces hoynatensis sp. nov., isolated from deep marine sediment.</title>
        <authorList>
            <person name="Veyisoglu A."/>
            <person name="Sahin N."/>
        </authorList>
    </citation>
    <scope>NUCLEOTIDE SEQUENCE [LARGE SCALE GENOMIC DNA]</scope>
    <source>
        <strain evidence="1 2">KCTC 29097</strain>
    </source>
</reference>
<dbReference type="AlphaFoldDB" id="A0A3A9YXJ4"/>
<evidence type="ECO:0000313" key="2">
    <source>
        <dbReference type="Proteomes" id="UP000272474"/>
    </source>
</evidence>
<proteinExistence type="predicted"/>
<organism evidence="1 2">
    <name type="scientific">Streptomyces hoynatensis</name>
    <dbReference type="NCBI Taxonomy" id="1141874"/>
    <lineage>
        <taxon>Bacteria</taxon>
        <taxon>Bacillati</taxon>
        <taxon>Actinomycetota</taxon>
        <taxon>Actinomycetes</taxon>
        <taxon>Kitasatosporales</taxon>
        <taxon>Streptomycetaceae</taxon>
        <taxon>Streptomyces</taxon>
    </lineage>
</organism>
<sequence>MASLLEALRRWDAASARVLRGHGAHGCEVALPDGPAWRLTNTQADRLAYVLDADAARLERQGGAR</sequence>
<name>A0A3A9YXJ4_9ACTN</name>
<dbReference type="Proteomes" id="UP000272474">
    <property type="component" value="Unassembled WGS sequence"/>
</dbReference>
<dbReference type="EMBL" id="RBAL01000009">
    <property type="protein sequence ID" value="RKN40781.1"/>
    <property type="molecule type" value="Genomic_DNA"/>
</dbReference>
<comment type="caution">
    <text evidence="1">The sequence shown here is derived from an EMBL/GenBank/DDBJ whole genome shotgun (WGS) entry which is preliminary data.</text>
</comment>